<evidence type="ECO:0000256" key="1">
    <source>
        <dbReference type="PROSITE-ProRule" id="PRU00706"/>
    </source>
</evidence>
<dbReference type="Pfam" id="PF00334">
    <property type="entry name" value="NDK"/>
    <property type="match status" value="1"/>
</dbReference>
<comment type="caution">
    <text evidence="1">Lacks conserved residue(s) required for the propagation of feature annotation.</text>
</comment>
<evidence type="ECO:0000313" key="3">
    <source>
        <dbReference type="EMBL" id="CAF5198874.1"/>
    </source>
</evidence>
<dbReference type="PANTHER" id="PTHR46135">
    <property type="entry name" value="NME/NM23 FAMILY MEMBER 8"/>
    <property type="match status" value="1"/>
</dbReference>
<protein>
    <recommendedName>
        <fullName evidence="2">Nucleoside diphosphate kinase-like domain-containing protein</fullName>
    </recommendedName>
</protein>
<accession>A0A8S3IHU3</accession>
<dbReference type="AlphaFoldDB" id="A0A8S3IHU3"/>
<dbReference type="SMART" id="SM00562">
    <property type="entry name" value="NDK"/>
    <property type="match status" value="1"/>
</dbReference>
<dbReference type="InterPro" id="IPR036850">
    <property type="entry name" value="NDK-like_dom_sf"/>
</dbReference>
<comment type="caution">
    <text evidence="3">The sequence shown here is derived from an EMBL/GenBank/DDBJ whole genome shotgun (WGS) entry which is preliminary data.</text>
</comment>
<dbReference type="PROSITE" id="PS51374">
    <property type="entry name" value="NDPK_LIKE"/>
    <property type="match status" value="1"/>
</dbReference>
<organism evidence="3 4">
    <name type="scientific">Rotaria magnacalcarata</name>
    <dbReference type="NCBI Taxonomy" id="392030"/>
    <lineage>
        <taxon>Eukaryota</taxon>
        <taxon>Metazoa</taxon>
        <taxon>Spiralia</taxon>
        <taxon>Gnathifera</taxon>
        <taxon>Rotifera</taxon>
        <taxon>Eurotatoria</taxon>
        <taxon>Bdelloidea</taxon>
        <taxon>Philodinida</taxon>
        <taxon>Philodinidae</taxon>
        <taxon>Rotaria</taxon>
    </lineage>
</organism>
<dbReference type="PANTHER" id="PTHR46135:SF1">
    <property type="entry name" value="THIOREDOXIN DOMAIN-CONTAINING PROTEIN 6"/>
    <property type="match status" value="1"/>
</dbReference>
<dbReference type="InterPro" id="IPR051766">
    <property type="entry name" value="TXND_domain-containing"/>
</dbReference>
<reference evidence="3" key="1">
    <citation type="submission" date="2021-02" db="EMBL/GenBank/DDBJ databases">
        <authorList>
            <person name="Nowell W R."/>
        </authorList>
    </citation>
    <scope>NUCLEOTIDE SEQUENCE</scope>
</reference>
<evidence type="ECO:0000313" key="4">
    <source>
        <dbReference type="Proteomes" id="UP000676336"/>
    </source>
</evidence>
<dbReference type="EMBL" id="CAJOBI010331269">
    <property type="protein sequence ID" value="CAF5198874.1"/>
    <property type="molecule type" value="Genomic_DNA"/>
</dbReference>
<feature type="non-terminal residue" evidence="3">
    <location>
        <position position="1"/>
    </location>
</feature>
<name>A0A8S3IHU3_9BILA</name>
<proteinExistence type="inferred from homology"/>
<gene>
    <name evidence="3" type="ORF">SMN809_LOCUS74921</name>
</gene>
<dbReference type="Proteomes" id="UP000676336">
    <property type="component" value="Unassembled WGS sequence"/>
</dbReference>
<sequence length="201" mass="23280">EIQIVFPEYQQPAIKGKSIDEYPHKTATLCLLGPTHIRDRIIDNYSIENSAVHFSLIFVAFYDLEALIRAIIQHGFEVRYEKTYTFRPDEVESLYIKHRNDDVFKPLVEAFIDGPCLLLYIAKENCVSDFCEYLGPFLREDFSKMPGTLRHDFDETTIPVTTIHGSESIIDARKELEQFFPYQQTLTVIKPGLTPNQKSIQ</sequence>
<dbReference type="Gene3D" id="3.30.70.141">
    <property type="entry name" value="Nucleoside diphosphate kinase-like domain"/>
    <property type="match status" value="1"/>
</dbReference>
<feature type="domain" description="Nucleoside diphosphate kinase-like" evidence="2">
    <location>
        <begin position="54"/>
        <end position="187"/>
    </location>
</feature>
<evidence type="ECO:0000259" key="2">
    <source>
        <dbReference type="SMART" id="SM00562"/>
    </source>
</evidence>
<comment type="similarity">
    <text evidence="1">Belongs to the NDK family.</text>
</comment>
<dbReference type="InterPro" id="IPR034907">
    <property type="entry name" value="NDK-like_dom"/>
</dbReference>
<dbReference type="SUPFAM" id="SSF54919">
    <property type="entry name" value="Nucleoside diphosphate kinase, NDK"/>
    <property type="match status" value="1"/>
</dbReference>